<evidence type="ECO:0000313" key="3">
    <source>
        <dbReference type="Proteomes" id="UP000299102"/>
    </source>
</evidence>
<gene>
    <name evidence="2" type="ORF">EVAR_55065_1</name>
</gene>
<feature type="region of interest" description="Disordered" evidence="1">
    <location>
        <begin position="113"/>
        <end position="140"/>
    </location>
</feature>
<accession>A0A4C1Z5I5</accession>
<evidence type="ECO:0000313" key="2">
    <source>
        <dbReference type="EMBL" id="GBP81865.1"/>
    </source>
</evidence>
<protein>
    <submittedName>
        <fullName evidence="2">Uncharacterized protein</fullName>
    </submittedName>
</protein>
<name>A0A4C1Z5I5_EUMVA</name>
<feature type="compositionally biased region" description="Low complexity" evidence="1">
    <location>
        <begin position="195"/>
        <end position="204"/>
    </location>
</feature>
<proteinExistence type="predicted"/>
<dbReference type="Proteomes" id="UP000299102">
    <property type="component" value="Unassembled WGS sequence"/>
</dbReference>
<feature type="region of interest" description="Disordered" evidence="1">
    <location>
        <begin position="192"/>
        <end position="218"/>
    </location>
</feature>
<dbReference type="AlphaFoldDB" id="A0A4C1Z5I5"/>
<organism evidence="2 3">
    <name type="scientific">Eumeta variegata</name>
    <name type="common">Bagworm moth</name>
    <name type="synonym">Eumeta japonica</name>
    <dbReference type="NCBI Taxonomy" id="151549"/>
    <lineage>
        <taxon>Eukaryota</taxon>
        <taxon>Metazoa</taxon>
        <taxon>Ecdysozoa</taxon>
        <taxon>Arthropoda</taxon>
        <taxon>Hexapoda</taxon>
        <taxon>Insecta</taxon>
        <taxon>Pterygota</taxon>
        <taxon>Neoptera</taxon>
        <taxon>Endopterygota</taxon>
        <taxon>Lepidoptera</taxon>
        <taxon>Glossata</taxon>
        <taxon>Ditrysia</taxon>
        <taxon>Tineoidea</taxon>
        <taxon>Psychidae</taxon>
        <taxon>Oiketicinae</taxon>
        <taxon>Eumeta</taxon>
    </lineage>
</organism>
<sequence length="218" mass="24368">MSHFSRPTIKYFRRFGRVLPPTPLAPLTRTRTPEITKTPIDLSGARLCSNLDRVSSSRVGFMISIRKVLTWLMRKNESVGRDGGAVDGRRAARVESGLRRRWGRISNLGLPPPRPAGACRGGAGPERRRRGRSPRARALGRAVHRSHVRAQIKLTLELEPGNVNLLYAYDMFTICLSAGRWARKCEKLRQRKSPGARAAGLAARGGRRAARPRFDLRT</sequence>
<reference evidence="2 3" key="1">
    <citation type="journal article" date="2019" name="Commun. Biol.">
        <title>The bagworm genome reveals a unique fibroin gene that provides high tensile strength.</title>
        <authorList>
            <person name="Kono N."/>
            <person name="Nakamura H."/>
            <person name="Ohtoshi R."/>
            <person name="Tomita M."/>
            <person name="Numata K."/>
            <person name="Arakawa K."/>
        </authorList>
    </citation>
    <scope>NUCLEOTIDE SEQUENCE [LARGE SCALE GENOMIC DNA]</scope>
</reference>
<dbReference type="EMBL" id="BGZK01001535">
    <property type="protein sequence ID" value="GBP81865.1"/>
    <property type="molecule type" value="Genomic_DNA"/>
</dbReference>
<comment type="caution">
    <text evidence="2">The sequence shown here is derived from an EMBL/GenBank/DDBJ whole genome shotgun (WGS) entry which is preliminary data.</text>
</comment>
<evidence type="ECO:0000256" key="1">
    <source>
        <dbReference type="SAM" id="MobiDB-lite"/>
    </source>
</evidence>
<keyword evidence="3" id="KW-1185">Reference proteome</keyword>